<sequence length="321" mass="36606">MALFCVFSMLKEMDDECTLFSHMNSLVEVFKDGNSVQQELSRISHYHPCDSNLTKESTTTLIDNSPSFEENPGFDNFSCLKQHASQDHKPLSNSMPYTLSFEDSMAVPYKTSQYDHGEHSKETQEEPSNHRKSKRGRSSSKTQEHIMNERKRRENITKLFIALSAIIPGLKKIDKASVLKTTLDYVKYLQKRVEDLEEASKKRKIESAACFKMNKSNVRTVAVNEFSCTRNRDIDICPKVEARVSGKDVLIRVMCEKQKEIVPMLLAKLEALNLSILCNSVLLFGKSTLIITCIAQMDHEFNVTMDDVVKILTEDLLECCI</sequence>
<evidence type="ECO:0000313" key="7">
    <source>
        <dbReference type="EMBL" id="KAL2319810.1"/>
    </source>
</evidence>
<name>A0ABD1L8H0_9FABA</name>
<dbReference type="PANTHER" id="PTHR45959">
    <property type="entry name" value="BHLH TRANSCRIPTION FACTOR"/>
    <property type="match status" value="1"/>
</dbReference>
<proteinExistence type="predicted"/>
<evidence type="ECO:0000256" key="5">
    <source>
        <dbReference type="SAM" id="MobiDB-lite"/>
    </source>
</evidence>
<dbReference type="PROSITE" id="PS50888">
    <property type="entry name" value="BHLH"/>
    <property type="match status" value="1"/>
</dbReference>
<dbReference type="Proteomes" id="UP001603857">
    <property type="component" value="Unassembled WGS sequence"/>
</dbReference>
<evidence type="ECO:0000256" key="4">
    <source>
        <dbReference type="ARBA" id="ARBA00023242"/>
    </source>
</evidence>
<organism evidence="7 8">
    <name type="scientific">Flemingia macrophylla</name>
    <dbReference type="NCBI Taxonomy" id="520843"/>
    <lineage>
        <taxon>Eukaryota</taxon>
        <taxon>Viridiplantae</taxon>
        <taxon>Streptophyta</taxon>
        <taxon>Embryophyta</taxon>
        <taxon>Tracheophyta</taxon>
        <taxon>Spermatophyta</taxon>
        <taxon>Magnoliopsida</taxon>
        <taxon>eudicotyledons</taxon>
        <taxon>Gunneridae</taxon>
        <taxon>Pentapetalae</taxon>
        <taxon>rosids</taxon>
        <taxon>fabids</taxon>
        <taxon>Fabales</taxon>
        <taxon>Fabaceae</taxon>
        <taxon>Papilionoideae</taxon>
        <taxon>50 kb inversion clade</taxon>
        <taxon>NPAAA clade</taxon>
        <taxon>indigoferoid/millettioid clade</taxon>
        <taxon>Phaseoleae</taxon>
        <taxon>Flemingia</taxon>
    </lineage>
</organism>
<keyword evidence="3" id="KW-0804">Transcription</keyword>
<protein>
    <recommendedName>
        <fullName evidence="6">BHLH domain-containing protein</fullName>
    </recommendedName>
</protein>
<dbReference type="AlphaFoldDB" id="A0ABD1L8H0"/>
<dbReference type="PANTHER" id="PTHR45959:SF2">
    <property type="entry name" value="BHLH TRANSCRIPTION FACTOR"/>
    <property type="match status" value="1"/>
</dbReference>
<dbReference type="GO" id="GO:0005634">
    <property type="term" value="C:nucleus"/>
    <property type="evidence" value="ECO:0007669"/>
    <property type="project" value="UniProtKB-SubCell"/>
</dbReference>
<accession>A0ABD1L8H0</accession>
<dbReference type="InterPro" id="IPR011598">
    <property type="entry name" value="bHLH_dom"/>
</dbReference>
<dbReference type="InterPro" id="IPR036638">
    <property type="entry name" value="HLH_DNA-bd_sf"/>
</dbReference>
<reference evidence="7 8" key="1">
    <citation type="submission" date="2024-08" db="EMBL/GenBank/DDBJ databases">
        <title>Insights into the chromosomal genome structure of Flemingia macrophylla.</title>
        <authorList>
            <person name="Ding Y."/>
            <person name="Zhao Y."/>
            <person name="Bi W."/>
            <person name="Wu M."/>
            <person name="Zhao G."/>
            <person name="Gong Y."/>
            <person name="Li W."/>
            <person name="Zhang P."/>
        </authorList>
    </citation>
    <scope>NUCLEOTIDE SEQUENCE [LARGE SCALE GENOMIC DNA]</scope>
    <source>
        <strain evidence="7">DYQJB</strain>
        <tissue evidence="7">Leaf</tissue>
    </source>
</reference>
<keyword evidence="2" id="KW-0805">Transcription regulation</keyword>
<keyword evidence="8" id="KW-1185">Reference proteome</keyword>
<dbReference type="SMART" id="SM00353">
    <property type="entry name" value="HLH"/>
    <property type="match status" value="1"/>
</dbReference>
<evidence type="ECO:0000313" key="8">
    <source>
        <dbReference type="Proteomes" id="UP001603857"/>
    </source>
</evidence>
<keyword evidence="4" id="KW-0539">Nucleus</keyword>
<dbReference type="SUPFAM" id="SSF47459">
    <property type="entry name" value="HLH, helix-loop-helix DNA-binding domain"/>
    <property type="match status" value="1"/>
</dbReference>
<feature type="region of interest" description="Disordered" evidence="5">
    <location>
        <begin position="112"/>
        <end position="150"/>
    </location>
</feature>
<comment type="subcellular location">
    <subcellularLocation>
        <location evidence="1">Nucleus</location>
    </subcellularLocation>
</comment>
<evidence type="ECO:0000256" key="1">
    <source>
        <dbReference type="ARBA" id="ARBA00004123"/>
    </source>
</evidence>
<feature type="domain" description="BHLH" evidence="6">
    <location>
        <begin position="140"/>
        <end position="189"/>
    </location>
</feature>
<dbReference type="Gene3D" id="4.10.280.10">
    <property type="entry name" value="Helix-loop-helix DNA-binding domain"/>
    <property type="match status" value="1"/>
</dbReference>
<dbReference type="EMBL" id="JBGMDY010000010">
    <property type="protein sequence ID" value="KAL2319810.1"/>
    <property type="molecule type" value="Genomic_DNA"/>
</dbReference>
<dbReference type="Pfam" id="PF00010">
    <property type="entry name" value="HLH"/>
    <property type="match status" value="1"/>
</dbReference>
<feature type="compositionally biased region" description="Basic and acidic residues" evidence="5">
    <location>
        <begin position="113"/>
        <end position="129"/>
    </location>
</feature>
<dbReference type="InterPro" id="IPR052610">
    <property type="entry name" value="bHLH_transcription_regulator"/>
</dbReference>
<evidence type="ECO:0000256" key="3">
    <source>
        <dbReference type="ARBA" id="ARBA00023163"/>
    </source>
</evidence>
<evidence type="ECO:0000256" key="2">
    <source>
        <dbReference type="ARBA" id="ARBA00023015"/>
    </source>
</evidence>
<gene>
    <name evidence="7" type="ORF">Fmac_028779</name>
</gene>
<evidence type="ECO:0000259" key="6">
    <source>
        <dbReference type="PROSITE" id="PS50888"/>
    </source>
</evidence>
<comment type="caution">
    <text evidence="7">The sequence shown here is derived from an EMBL/GenBank/DDBJ whole genome shotgun (WGS) entry which is preliminary data.</text>
</comment>